<organism evidence="3">
    <name type="scientific">Protopterus annectens</name>
    <name type="common">African lungfish</name>
    <dbReference type="NCBI Taxonomy" id="7888"/>
    <lineage>
        <taxon>Eukaryota</taxon>
        <taxon>Metazoa</taxon>
        <taxon>Chordata</taxon>
        <taxon>Craniata</taxon>
        <taxon>Vertebrata</taxon>
        <taxon>Euteleostomi</taxon>
        <taxon>Dipnomorpha</taxon>
        <taxon>Ceratodontiformes</taxon>
        <taxon>Lepidosirenoidei</taxon>
        <taxon>Protopteridae</taxon>
        <taxon>Protopterus</taxon>
    </lineage>
</organism>
<evidence type="ECO:0000256" key="1">
    <source>
        <dbReference type="ARBA" id="ARBA00008670"/>
    </source>
</evidence>
<accession>A0A0M3MZK6</accession>
<dbReference type="Pfam" id="PF00229">
    <property type="entry name" value="TNF"/>
    <property type="match status" value="1"/>
</dbReference>
<dbReference type="GO" id="GO:0016020">
    <property type="term" value="C:membrane"/>
    <property type="evidence" value="ECO:0007669"/>
    <property type="project" value="InterPro"/>
</dbReference>
<comment type="similarity">
    <text evidence="1">Belongs to the tumor necrosis factor family.</text>
</comment>
<feature type="non-terminal residue" evidence="3">
    <location>
        <position position="101"/>
    </location>
</feature>
<dbReference type="InterPro" id="IPR006052">
    <property type="entry name" value="TNF_dom"/>
</dbReference>
<dbReference type="SUPFAM" id="SSF49842">
    <property type="entry name" value="TNF-like"/>
    <property type="match status" value="1"/>
</dbReference>
<name>A0A0M3MZK6_PROAN</name>
<dbReference type="AlphaFoldDB" id="A0A0M3MZK6"/>
<protein>
    <submittedName>
        <fullName evidence="3">TNFSF8</fullName>
    </submittedName>
</protein>
<dbReference type="GO" id="GO:0043374">
    <property type="term" value="P:CD8-positive, alpha-beta T cell differentiation"/>
    <property type="evidence" value="ECO:0007669"/>
    <property type="project" value="TreeGrafter"/>
</dbReference>
<dbReference type="EMBL" id="KP196353">
    <property type="protein sequence ID" value="AKL90486.1"/>
    <property type="molecule type" value="mRNA"/>
</dbReference>
<feature type="non-terminal residue" evidence="3">
    <location>
        <position position="1"/>
    </location>
</feature>
<dbReference type="PANTHER" id="PTHR32163:SF1">
    <property type="entry name" value="TUMOR NECROSIS FACTOR LIGAND SUPERFAMILY MEMBER 8"/>
    <property type="match status" value="1"/>
</dbReference>
<sequence>QVSWSGNQDGILKNIDYINKSLVIQEAGTYFVYCHIEFKVTQCQGKPIELSLDIERNGTAILSASETACVTANKTFHSLFQAGLVYLDTYDHLSVNSKNSY</sequence>
<proteinExistence type="evidence at transcript level"/>
<evidence type="ECO:0000313" key="3">
    <source>
        <dbReference type="EMBL" id="AKL90486.1"/>
    </source>
</evidence>
<dbReference type="GO" id="GO:0006955">
    <property type="term" value="P:immune response"/>
    <property type="evidence" value="ECO:0007669"/>
    <property type="project" value="InterPro"/>
</dbReference>
<reference evidence="3" key="1">
    <citation type="journal article" date="2015" name="Curr. Biol.">
        <title>African Lungfish Reveal the Evolutionary Origins of Organized Mucosal Lymphoid Tissue in Vertebrates.</title>
        <authorList>
            <person name="Tacchi L."/>
            <person name="Larragoite E.T."/>
            <person name="Munoz P."/>
            <person name="Amemiya C.T."/>
            <person name="Salinas I."/>
        </authorList>
    </citation>
    <scope>NUCLEOTIDE SEQUENCE</scope>
</reference>
<dbReference type="PROSITE" id="PS50049">
    <property type="entry name" value="THD_2"/>
    <property type="match status" value="1"/>
</dbReference>
<dbReference type="InterPro" id="IPR053104">
    <property type="entry name" value="TNF_ligand_SF_member_8"/>
</dbReference>
<dbReference type="InterPro" id="IPR008983">
    <property type="entry name" value="Tumour_necrosis_fac-like_dom"/>
</dbReference>
<feature type="domain" description="THD" evidence="2">
    <location>
        <begin position="1"/>
        <end position="101"/>
    </location>
</feature>
<dbReference type="Gene3D" id="2.60.120.40">
    <property type="match status" value="1"/>
</dbReference>
<dbReference type="PANTHER" id="PTHR32163">
    <property type="entry name" value="TUMOR NECROSIS FACTOR LIGAND SUPERFAMILY MEMBER 8"/>
    <property type="match status" value="1"/>
</dbReference>
<evidence type="ECO:0000259" key="2">
    <source>
        <dbReference type="PROSITE" id="PS50049"/>
    </source>
</evidence>
<dbReference type="GO" id="GO:0005164">
    <property type="term" value="F:tumor necrosis factor receptor binding"/>
    <property type="evidence" value="ECO:0007669"/>
    <property type="project" value="InterPro"/>
</dbReference>